<dbReference type="CDD" id="cd00146">
    <property type="entry name" value="PKD"/>
    <property type="match status" value="2"/>
</dbReference>
<reference evidence="3 4" key="1">
    <citation type="submission" date="2020-06" db="EMBL/GenBank/DDBJ databases">
        <title>NJ-3-1, isolated from saline soil.</title>
        <authorList>
            <person name="Cui H.L."/>
            <person name="Shi X."/>
        </authorList>
    </citation>
    <scope>NUCLEOTIDE SEQUENCE [LARGE SCALE GENOMIC DNA]</scope>
    <source>
        <strain evidence="3 4">NJ-3-1</strain>
    </source>
</reference>
<feature type="region of interest" description="Disordered" evidence="1">
    <location>
        <begin position="119"/>
        <end position="138"/>
    </location>
</feature>
<dbReference type="InterPro" id="IPR035986">
    <property type="entry name" value="PKD_dom_sf"/>
</dbReference>
<protein>
    <recommendedName>
        <fullName evidence="2">PKD domain-containing protein</fullName>
    </recommendedName>
</protein>
<evidence type="ECO:0000259" key="2">
    <source>
        <dbReference type="PROSITE" id="PS50093"/>
    </source>
</evidence>
<dbReference type="Proteomes" id="UP000509626">
    <property type="component" value="Chromosome"/>
</dbReference>
<dbReference type="Gene3D" id="2.60.40.10">
    <property type="entry name" value="Immunoglobulins"/>
    <property type="match status" value="4"/>
</dbReference>
<dbReference type="InterPro" id="IPR022409">
    <property type="entry name" value="PKD/Chitinase_dom"/>
</dbReference>
<evidence type="ECO:0000313" key="4">
    <source>
        <dbReference type="Proteomes" id="UP000509626"/>
    </source>
</evidence>
<evidence type="ECO:0000256" key="1">
    <source>
        <dbReference type="SAM" id="MobiDB-lite"/>
    </source>
</evidence>
<dbReference type="InterPro" id="IPR000601">
    <property type="entry name" value="PKD_dom"/>
</dbReference>
<feature type="region of interest" description="Disordered" evidence="1">
    <location>
        <begin position="693"/>
        <end position="762"/>
    </location>
</feature>
<feature type="domain" description="PKD" evidence="2">
    <location>
        <begin position="219"/>
        <end position="297"/>
    </location>
</feature>
<name>A0A7D5LB21_9EURY</name>
<evidence type="ECO:0000313" key="3">
    <source>
        <dbReference type="EMBL" id="QLG62254.1"/>
    </source>
</evidence>
<dbReference type="InterPro" id="IPR013783">
    <property type="entry name" value="Ig-like_fold"/>
</dbReference>
<dbReference type="AlphaFoldDB" id="A0A7D5LB21"/>
<dbReference type="EMBL" id="CP058579">
    <property type="protein sequence ID" value="QLG62254.1"/>
    <property type="molecule type" value="Genomic_DNA"/>
</dbReference>
<accession>A0A7D5LB21</accession>
<organism evidence="3 4">
    <name type="scientific">Halorarum salinum</name>
    <dbReference type="NCBI Taxonomy" id="2743089"/>
    <lineage>
        <taxon>Archaea</taxon>
        <taxon>Methanobacteriati</taxon>
        <taxon>Methanobacteriota</taxon>
        <taxon>Stenosarchaea group</taxon>
        <taxon>Halobacteria</taxon>
        <taxon>Halobacteriales</taxon>
        <taxon>Haloferacaceae</taxon>
        <taxon>Halorarum</taxon>
    </lineage>
</organism>
<gene>
    <name evidence="3" type="ORF">HUG12_11145</name>
</gene>
<dbReference type="OrthoDB" id="308103at2157"/>
<dbReference type="RefSeq" id="WP_179268839.1">
    <property type="nucleotide sequence ID" value="NZ_CP058579.1"/>
</dbReference>
<dbReference type="SUPFAM" id="SSF49299">
    <property type="entry name" value="PKD domain"/>
    <property type="match status" value="4"/>
</dbReference>
<dbReference type="KEGG" id="halu:HUG12_11145"/>
<keyword evidence="4" id="KW-1185">Reference proteome</keyword>
<dbReference type="Pfam" id="PF18911">
    <property type="entry name" value="PKD_4"/>
    <property type="match status" value="1"/>
</dbReference>
<feature type="domain" description="PKD" evidence="2">
    <location>
        <begin position="549"/>
        <end position="585"/>
    </location>
</feature>
<dbReference type="PROSITE" id="PS50093">
    <property type="entry name" value="PKD"/>
    <property type="match status" value="2"/>
</dbReference>
<feature type="compositionally biased region" description="Low complexity" evidence="1">
    <location>
        <begin position="739"/>
        <end position="753"/>
    </location>
</feature>
<dbReference type="GeneID" id="56038022"/>
<sequence length="818" mass="88077">MRYVLLAVALSLVIAGLPTATALDGNEPPVVDAGLDQSVEVGDTVYLDGGGSFDPDGDRLTYEWSVESPDGSTFPPEGAGSERTSFEASETGRYYVTLAATDEDGVERTDTLYVDVGPADEESEENGAPTGRISGPDAVIRGESATFSADVSDPDGSIDSYGWSTGAHGRTTERTFSEAVGERVTVSVTVTDDDGASTRLTKTATVVEDGSESTSNNDPPGASIDGPERLGVGEGATFLLRGADSDGTVVRRSWAEPEATSGSTITRSFDRSGEYTIRGTVTDDDGATATASHTVEVYGSGEPVVSISGPDTVPSGSSASYTLEAYDPDGGELTVSWSPAQTRLEREASPFDNTVPVDDPPGETLVVSATVTDDEGQSVTVVKRTKVTRVTDKVWDEASPIIDDLTFAYPPSMEERMDDRYDVHGGTYIYGVNVSHDTGERVNVRWEFNDSTTLTDALGPLDGTVNSTVEHQFMSEEGGKQTRAIWVEATDGSGDQTRRKWTHRVHTSARHDDIRFSASAGGESIGADGRLTVPVGTTVRFDAFSLQYFRVEFGDGVVEQHDGSQDWQSFQHSYDDPGTYTIQISSHQGPEGYGAKRVTIHVTGESYTEYWYEVREKMREQIISQNSPAGDSWEAISVARSERYFTGNTETYEGHLADNIELGDGWILNRTYTATRERTKTRVADFDPVDRVAHGRSRNGVSNRTRRPISRTSTPGTVRGTIGPDGRTRAKRGPRRSYTATGTTTADSVTSITNGRPVRSGRWTRHRMAGSHDRVNGGTTKETSGTLDTIIADGRSTIRSTSTIVKSNERGLSGFTST</sequence>
<feature type="region of interest" description="Disordered" evidence="1">
    <location>
        <begin position="206"/>
        <end position="229"/>
    </location>
</feature>
<proteinExistence type="predicted"/>
<feature type="region of interest" description="Disordered" evidence="1">
    <location>
        <begin position="67"/>
        <end position="87"/>
    </location>
</feature>
<dbReference type="SMART" id="SM00089">
    <property type="entry name" value="PKD"/>
    <property type="match status" value="5"/>
</dbReference>